<evidence type="ECO:0000256" key="1">
    <source>
        <dbReference type="ARBA" id="ARBA00004202"/>
    </source>
</evidence>
<evidence type="ECO:0000256" key="3">
    <source>
        <dbReference type="ARBA" id="ARBA00022475"/>
    </source>
</evidence>
<evidence type="ECO:0000256" key="7">
    <source>
        <dbReference type="ARBA" id="ARBA00023136"/>
    </source>
</evidence>
<reference evidence="10 11" key="1">
    <citation type="submission" date="2022-03" db="EMBL/GenBank/DDBJ databases">
        <title>Metagenome-assembled genomes from swine fecal metagenomes.</title>
        <authorList>
            <person name="Holman D.B."/>
            <person name="Kommadath A."/>
        </authorList>
    </citation>
    <scope>NUCLEOTIDE SEQUENCE [LARGE SCALE GENOMIC DNA]</scope>
    <source>
        <strain evidence="10">SUG147</strain>
    </source>
</reference>
<organism evidence="10 11">
    <name type="scientific">Candidatus Colimorpha enterica</name>
    <dbReference type="NCBI Taxonomy" id="3083063"/>
    <lineage>
        <taxon>Bacteria</taxon>
        <taxon>Pseudomonadati</taxon>
        <taxon>Bacteroidota</taxon>
        <taxon>Bacteroidia</taxon>
        <taxon>Bacteroidales</taxon>
        <taxon>Candidatus Colimorpha</taxon>
    </lineage>
</organism>
<dbReference type="GO" id="GO:0016887">
    <property type="term" value="F:ATP hydrolysis activity"/>
    <property type="evidence" value="ECO:0007669"/>
    <property type="project" value="InterPro"/>
</dbReference>
<dbReference type="InterPro" id="IPR015856">
    <property type="entry name" value="ABC_transpr_CbiO/EcfA_su"/>
</dbReference>
<dbReference type="Pfam" id="PF00005">
    <property type="entry name" value="ABC_tran"/>
    <property type="match status" value="1"/>
</dbReference>
<accession>A0AAE3FGI6</accession>
<proteinExistence type="inferred from homology"/>
<evidence type="ECO:0000256" key="8">
    <source>
        <dbReference type="RuleBase" id="RU365104"/>
    </source>
</evidence>
<evidence type="ECO:0000313" key="11">
    <source>
        <dbReference type="Proteomes" id="UP001139365"/>
    </source>
</evidence>
<keyword evidence="10" id="KW-0378">Hydrolase</keyword>
<keyword evidence="5 8" id="KW-0067">ATP-binding</keyword>
<dbReference type="InterPro" id="IPR003439">
    <property type="entry name" value="ABC_transporter-like_ATP-bd"/>
</dbReference>
<comment type="similarity">
    <text evidence="8">Belongs to the ABC transporter superfamily. Energy-coupling factor EcfA family.</text>
</comment>
<dbReference type="InterPro" id="IPR003593">
    <property type="entry name" value="AAA+_ATPase"/>
</dbReference>
<keyword evidence="6" id="KW-1278">Translocase</keyword>
<evidence type="ECO:0000256" key="5">
    <source>
        <dbReference type="ARBA" id="ARBA00022840"/>
    </source>
</evidence>
<keyword evidence="7 8" id="KW-0472">Membrane</keyword>
<dbReference type="Proteomes" id="UP001139365">
    <property type="component" value="Unassembled WGS sequence"/>
</dbReference>
<dbReference type="PANTHER" id="PTHR43553:SF27">
    <property type="entry name" value="ENERGY-COUPLING FACTOR TRANSPORTER ATP-BINDING PROTEIN ECFA2"/>
    <property type="match status" value="1"/>
</dbReference>
<dbReference type="SMART" id="SM00382">
    <property type="entry name" value="AAA"/>
    <property type="match status" value="1"/>
</dbReference>
<dbReference type="InterPro" id="IPR017871">
    <property type="entry name" value="ABC_transporter-like_CS"/>
</dbReference>
<comment type="function">
    <text evidence="8">ATP-binding (A) component of a common energy-coupling factor (ECF) ABC-transporter complex.</text>
</comment>
<keyword evidence="4 8" id="KW-0547">Nucleotide-binding</keyword>
<dbReference type="NCBIfam" id="NF010158">
    <property type="entry name" value="PRK13637.1"/>
    <property type="match status" value="1"/>
</dbReference>
<dbReference type="NCBIfam" id="TIGR04521">
    <property type="entry name" value="ECF_ATPase_2"/>
    <property type="match status" value="1"/>
</dbReference>
<dbReference type="PANTHER" id="PTHR43553">
    <property type="entry name" value="HEAVY METAL TRANSPORTER"/>
    <property type="match status" value="1"/>
</dbReference>
<dbReference type="Gene3D" id="3.40.50.300">
    <property type="entry name" value="P-loop containing nucleotide triphosphate hydrolases"/>
    <property type="match status" value="1"/>
</dbReference>
<dbReference type="AlphaFoldDB" id="A0AAE3FGI6"/>
<dbReference type="GO" id="GO:0005524">
    <property type="term" value="F:ATP binding"/>
    <property type="evidence" value="ECO:0007669"/>
    <property type="project" value="UniProtKB-UniRule"/>
</dbReference>
<sequence>MSKIEIKNVSYVYSAGTPFCKKALDGIDLSIDDNMITGIIGHTGCGKSTLVQLFNGLLVPSSGSVLLDGADINAKGVDGRSVRFRVGLVFQYPEYQLFEESVYADIAYGPKNMGLPSDEIDRRVRESARFVGLDESYLDASPFDLSGGQKRRAAIAGIMAMEPEVLVLDEPAAGLDPVGREEILGGIASYQRNRGITVIIVSHSMEDMARYADRLVVMNQGRIFMQGSCAEVFADPEKLTDIGLGIPQITRFMLALKKRGIDVRTDIFTVEQAKNEILRVSGRSRHA</sequence>
<dbReference type="GO" id="GO:0043190">
    <property type="term" value="C:ATP-binding cassette (ABC) transporter complex"/>
    <property type="evidence" value="ECO:0007669"/>
    <property type="project" value="TreeGrafter"/>
</dbReference>
<dbReference type="FunFam" id="3.40.50.300:FF:000224">
    <property type="entry name" value="Energy-coupling factor transporter ATP-binding protein EcfA"/>
    <property type="match status" value="1"/>
</dbReference>
<protein>
    <recommendedName>
        <fullName evidence="8">Energy-coupling factor transporter ATP-binding protein EcfA2</fullName>
        <ecNumber evidence="8">7.-.-.-</ecNumber>
    </recommendedName>
</protein>
<dbReference type="CDD" id="cd03225">
    <property type="entry name" value="ABC_cobalt_CbiO_domain1"/>
    <property type="match status" value="1"/>
</dbReference>
<dbReference type="EC" id="7.-.-.-" evidence="8"/>
<dbReference type="PROSITE" id="PS50893">
    <property type="entry name" value="ABC_TRANSPORTER_2"/>
    <property type="match status" value="1"/>
</dbReference>
<evidence type="ECO:0000313" key="10">
    <source>
        <dbReference type="EMBL" id="MCI5755005.1"/>
    </source>
</evidence>
<dbReference type="InterPro" id="IPR030946">
    <property type="entry name" value="EcfA2"/>
</dbReference>
<comment type="caution">
    <text evidence="10">The sequence shown here is derived from an EMBL/GenBank/DDBJ whole genome shotgun (WGS) entry which is preliminary data.</text>
</comment>
<dbReference type="InterPro" id="IPR027417">
    <property type="entry name" value="P-loop_NTPase"/>
</dbReference>
<evidence type="ECO:0000256" key="2">
    <source>
        <dbReference type="ARBA" id="ARBA00022448"/>
    </source>
</evidence>
<dbReference type="GO" id="GO:0042626">
    <property type="term" value="F:ATPase-coupled transmembrane transporter activity"/>
    <property type="evidence" value="ECO:0007669"/>
    <property type="project" value="TreeGrafter"/>
</dbReference>
<feature type="domain" description="ABC transporter" evidence="9">
    <location>
        <begin position="4"/>
        <end position="245"/>
    </location>
</feature>
<evidence type="ECO:0000259" key="9">
    <source>
        <dbReference type="PROSITE" id="PS50893"/>
    </source>
</evidence>
<dbReference type="InterPro" id="IPR050095">
    <property type="entry name" value="ECF_ABC_transporter_ATP-bd"/>
</dbReference>
<keyword evidence="2 8" id="KW-0813">Transport</keyword>
<name>A0AAE3FGI6_9BACT</name>
<keyword evidence="3 8" id="KW-1003">Cell membrane</keyword>
<evidence type="ECO:0000256" key="6">
    <source>
        <dbReference type="ARBA" id="ARBA00022967"/>
    </source>
</evidence>
<comment type="subunit">
    <text evidence="8">Forms a stable energy-coupling factor (ECF) transporter complex composed of 2 membrane-embedded substrate-binding proteins (S component), 2 ATP-binding proteins (A component) and 2 transmembrane proteins (T component).</text>
</comment>
<evidence type="ECO:0000256" key="4">
    <source>
        <dbReference type="ARBA" id="ARBA00022741"/>
    </source>
</evidence>
<dbReference type="PROSITE" id="PS00211">
    <property type="entry name" value="ABC_TRANSPORTER_1"/>
    <property type="match status" value="1"/>
</dbReference>
<dbReference type="EMBL" id="JALEMU010000031">
    <property type="protein sequence ID" value="MCI5755005.1"/>
    <property type="molecule type" value="Genomic_DNA"/>
</dbReference>
<comment type="subcellular location">
    <subcellularLocation>
        <location evidence="1 8">Cell membrane</location>
        <topology evidence="1 8">Peripheral membrane protein</topology>
    </subcellularLocation>
</comment>
<gene>
    <name evidence="10" type="ORF">MR241_01780</name>
</gene>
<dbReference type="SUPFAM" id="SSF52540">
    <property type="entry name" value="P-loop containing nucleoside triphosphate hydrolases"/>
    <property type="match status" value="1"/>
</dbReference>